<proteinExistence type="predicted"/>
<evidence type="ECO:0000256" key="1">
    <source>
        <dbReference type="SAM" id="MobiDB-lite"/>
    </source>
</evidence>
<dbReference type="AlphaFoldDB" id="A0A2N5RTV7"/>
<comment type="caution">
    <text evidence="2">The sequence shown here is derived from an EMBL/GenBank/DDBJ whole genome shotgun (WGS) entry which is preliminary data.</text>
</comment>
<evidence type="ECO:0000313" key="2">
    <source>
        <dbReference type="EMBL" id="PLW04421.1"/>
    </source>
</evidence>
<feature type="region of interest" description="Disordered" evidence="1">
    <location>
        <begin position="1"/>
        <end position="34"/>
    </location>
</feature>
<feature type="compositionally biased region" description="Acidic residues" evidence="1">
    <location>
        <begin position="18"/>
        <end position="27"/>
    </location>
</feature>
<sequence length="92" mass="10168">EDEMSRASVSGTLNKIEEDAEDAEDHGDVESLSGFAADESKRYSSYLGQFFRRTHSAIVLQQALDSVANQPITTLFQSKESQIVLRICDGRA</sequence>
<dbReference type="EMBL" id="PGCI01001579">
    <property type="protein sequence ID" value="PLW04421.1"/>
    <property type="molecule type" value="Genomic_DNA"/>
</dbReference>
<protein>
    <submittedName>
        <fullName evidence="2">Uncharacterized protein</fullName>
    </submittedName>
</protein>
<accession>A0A2N5RTV7</accession>
<evidence type="ECO:0000313" key="3">
    <source>
        <dbReference type="Proteomes" id="UP000235392"/>
    </source>
</evidence>
<feature type="non-terminal residue" evidence="2">
    <location>
        <position position="1"/>
    </location>
</feature>
<reference evidence="2 3" key="1">
    <citation type="submission" date="2017-11" db="EMBL/GenBank/DDBJ databases">
        <title>De novo assembly and phasing of dikaryotic genomes from two isolates of Puccinia coronata f. sp. avenae, the causal agent of oat crown rust.</title>
        <authorList>
            <person name="Miller M.E."/>
            <person name="Zhang Y."/>
            <person name="Omidvar V."/>
            <person name="Sperschneider J."/>
            <person name="Schwessinger B."/>
            <person name="Raley C."/>
            <person name="Palmer J.M."/>
            <person name="Garnica D."/>
            <person name="Upadhyaya N."/>
            <person name="Rathjen J."/>
            <person name="Taylor J.M."/>
            <person name="Park R.F."/>
            <person name="Dodds P.N."/>
            <person name="Hirsch C.D."/>
            <person name="Kianian S.F."/>
            <person name="Figueroa M."/>
        </authorList>
    </citation>
    <scope>NUCLEOTIDE SEQUENCE [LARGE SCALE GENOMIC DNA]</scope>
    <source>
        <strain evidence="2">12SD80</strain>
    </source>
</reference>
<organism evidence="2 3">
    <name type="scientific">Puccinia coronata f. sp. avenae</name>
    <dbReference type="NCBI Taxonomy" id="200324"/>
    <lineage>
        <taxon>Eukaryota</taxon>
        <taxon>Fungi</taxon>
        <taxon>Dikarya</taxon>
        <taxon>Basidiomycota</taxon>
        <taxon>Pucciniomycotina</taxon>
        <taxon>Pucciniomycetes</taxon>
        <taxon>Pucciniales</taxon>
        <taxon>Pucciniaceae</taxon>
        <taxon>Puccinia</taxon>
    </lineage>
</organism>
<dbReference type="Proteomes" id="UP000235392">
    <property type="component" value="Unassembled WGS sequence"/>
</dbReference>
<name>A0A2N5RTV7_9BASI</name>
<gene>
    <name evidence="2" type="ORF">PCASD_26491</name>
</gene>